<evidence type="ECO:0000313" key="2">
    <source>
        <dbReference type="Proteomes" id="UP000298225"/>
    </source>
</evidence>
<dbReference type="AlphaFoldDB" id="A0A4Y9KU13"/>
<proteinExistence type="predicted"/>
<dbReference type="Proteomes" id="UP000298225">
    <property type="component" value="Unassembled WGS sequence"/>
</dbReference>
<dbReference type="EMBL" id="SPQU01000018">
    <property type="protein sequence ID" value="TFV34830.1"/>
    <property type="molecule type" value="Genomic_DNA"/>
</dbReference>
<organism evidence="1 2">
    <name type="scientific">Bradyrhizobium frederickii</name>
    <dbReference type="NCBI Taxonomy" id="2560054"/>
    <lineage>
        <taxon>Bacteria</taxon>
        <taxon>Pseudomonadati</taxon>
        <taxon>Pseudomonadota</taxon>
        <taxon>Alphaproteobacteria</taxon>
        <taxon>Hyphomicrobiales</taxon>
        <taxon>Nitrobacteraceae</taxon>
        <taxon>Bradyrhizobium</taxon>
    </lineage>
</organism>
<accession>A0A4Y9KU13</accession>
<reference evidence="1 2" key="1">
    <citation type="submission" date="2019-03" db="EMBL/GenBank/DDBJ databases">
        <title>Bradyrhizobium strains diversity isolated from Chamaecrista fasciculata.</title>
        <authorList>
            <person name="Urquiaga M.C.O."/>
            <person name="Hungria M."/>
            <person name="Delamuta J.R.M."/>
        </authorList>
    </citation>
    <scope>NUCLEOTIDE SEQUENCE [LARGE SCALE GENOMIC DNA]</scope>
    <source>
        <strain evidence="1 2">CNPSo 3424</strain>
    </source>
</reference>
<gene>
    <name evidence="1" type="ORF">E4K66_29850</name>
</gene>
<name>A0A4Y9KU13_9BRAD</name>
<dbReference type="OrthoDB" id="7806498at2"/>
<sequence>MTAPSKPNEVFTQVGPVERLAIEAISPPRRSLRKHTDRHKKQYAKCIEALGLITPVVIDSAGVIALADTFKELSQLDLGFSLEVTGFSQGESGRLSRNGASIFRRRKCLSGYGKLFSRKAV</sequence>
<keyword evidence="2" id="KW-1185">Reference proteome</keyword>
<comment type="caution">
    <text evidence="1">The sequence shown here is derived from an EMBL/GenBank/DDBJ whole genome shotgun (WGS) entry which is preliminary data.</text>
</comment>
<evidence type="ECO:0000313" key="1">
    <source>
        <dbReference type="EMBL" id="TFV34830.1"/>
    </source>
</evidence>
<protein>
    <submittedName>
        <fullName evidence="1">Uncharacterized protein</fullName>
    </submittedName>
</protein>
<dbReference type="RefSeq" id="WP_135171106.1">
    <property type="nucleotide sequence ID" value="NZ_SPQU01000018.1"/>
</dbReference>